<evidence type="ECO:0000313" key="2">
    <source>
        <dbReference type="EMBL" id="RVX11152.1"/>
    </source>
</evidence>
<dbReference type="EMBL" id="QGNW01000032">
    <property type="protein sequence ID" value="RVX11152.1"/>
    <property type="molecule type" value="Genomic_DNA"/>
</dbReference>
<dbReference type="KEGG" id="vvi:104880676"/>
<comment type="caution">
    <text evidence="2">The sequence shown here is derived from an EMBL/GenBank/DDBJ whole genome shotgun (WGS) entry which is preliminary data.</text>
</comment>
<sequence length="119" mass="13860">MLRQSKPCSCPAMDIRNCFSLCSRTIQLGRSLDDMGSTKLASSATESCKLRWKVLWRKFKKEKEKMFQPWGSVKVTYDSYSYSQNFDQGSLWDEPDYHSRSFSARYAVPSRIFLKEGTM</sequence>
<organism evidence="2 3">
    <name type="scientific">Vitis vinifera</name>
    <name type="common">Grape</name>
    <dbReference type="NCBI Taxonomy" id="29760"/>
    <lineage>
        <taxon>Eukaryota</taxon>
        <taxon>Viridiplantae</taxon>
        <taxon>Streptophyta</taxon>
        <taxon>Embryophyta</taxon>
        <taxon>Tracheophyta</taxon>
        <taxon>Spermatophyta</taxon>
        <taxon>Magnoliopsida</taxon>
        <taxon>eudicotyledons</taxon>
        <taxon>Gunneridae</taxon>
        <taxon>Pentapetalae</taxon>
        <taxon>rosids</taxon>
        <taxon>Vitales</taxon>
        <taxon>Vitaceae</taxon>
        <taxon>Viteae</taxon>
        <taxon>Vitis</taxon>
    </lineage>
</organism>
<evidence type="ECO:0000313" key="1">
    <source>
        <dbReference type="EMBL" id="RVW47565.1"/>
    </source>
</evidence>
<dbReference type="EMBL" id="QGNW01001279">
    <property type="protein sequence ID" value="RVW47565.1"/>
    <property type="molecule type" value="Genomic_DNA"/>
</dbReference>
<evidence type="ECO:0000313" key="3">
    <source>
        <dbReference type="Proteomes" id="UP000288805"/>
    </source>
</evidence>
<protein>
    <submittedName>
        <fullName evidence="2">Uncharacterized protein</fullName>
    </submittedName>
</protein>
<dbReference type="OrthoDB" id="1688035at2759"/>
<accession>A0A438JQD1</accession>
<name>A0A438JQD1_VITVI</name>
<dbReference type="PANTHER" id="PTHR33168">
    <property type="entry name" value="STRESS INDUCED PROTEIN-RELATED"/>
    <property type="match status" value="1"/>
</dbReference>
<proteinExistence type="predicted"/>
<reference evidence="2 3" key="1">
    <citation type="journal article" date="2018" name="PLoS Genet.">
        <title>Population sequencing reveals clonal diversity and ancestral inbreeding in the grapevine cultivar Chardonnay.</title>
        <authorList>
            <person name="Roach M.J."/>
            <person name="Johnson D.L."/>
            <person name="Bohlmann J."/>
            <person name="van Vuuren H.J."/>
            <person name="Jones S.J."/>
            <person name="Pretorius I.S."/>
            <person name="Schmidt S.A."/>
            <person name="Borneman A.R."/>
        </authorList>
    </citation>
    <scope>NUCLEOTIDE SEQUENCE [LARGE SCALE GENOMIC DNA]</scope>
    <source>
        <strain evidence="3">cv. Chardonnay</strain>
        <strain evidence="2">I10V1</strain>
        <tissue evidence="2">Leaf</tissue>
    </source>
</reference>
<dbReference type="AlphaFoldDB" id="A0A438JQD1"/>
<gene>
    <name evidence="2" type="ORF">CK203_013420</name>
    <name evidence="1" type="ORF">CK203_073748</name>
</gene>
<dbReference type="Proteomes" id="UP000288805">
    <property type="component" value="Unassembled WGS sequence"/>
</dbReference>